<accession>A0A6J2KR69</accession>
<feature type="transmembrane region" description="Helical" evidence="1">
    <location>
        <begin position="124"/>
        <end position="148"/>
    </location>
</feature>
<keyword evidence="2" id="KW-1185">Reference proteome</keyword>
<dbReference type="OrthoDB" id="7369455at2759"/>
<name>A0A6J2KR69_BOMMA</name>
<gene>
    <name evidence="3" type="primary">LOC114252952</name>
</gene>
<feature type="transmembrane region" description="Helical" evidence="1">
    <location>
        <begin position="94"/>
        <end position="112"/>
    </location>
</feature>
<evidence type="ECO:0000256" key="1">
    <source>
        <dbReference type="SAM" id="Phobius"/>
    </source>
</evidence>
<dbReference type="KEGG" id="bman:114252952"/>
<feature type="transmembrane region" description="Helical" evidence="1">
    <location>
        <begin position="160"/>
        <end position="181"/>
    </location>
</feature>
<keyword evidence="1" id="KW-0472">Membrane</keyword>
<sequence length="186" mass="21350">MCLKHTKLAKAIGLCSCSPPVCYGDIPIKPRKRTPLDCLGYSRKCCGCIPLKAAVLLISFLSFFWAAFELVTIDRFTAKMFLNHEQVLRYFKMIYIFGTVCLMIATGMLVLGTLVDTYNLVNFYVWYAFLYLSVYFVMAMFSVGVNVITTGTISKRQSVCTLFTVVWSCFFLYFLMVVNSFRYTIW</sequence>
<dbReference type="RefSeq" id="XP_028043452.1">
    <property type="nucleotide sequence ID" value="XM_028187651.1"/>
</dbReference>
<feature type="transmembrane region" description="Helical" evidence="1">
    <location>
        <begin position="53"/>
        <end position="73"/>
    </location>
</feature>
<proteinExistence type="predicted"/>
<keyword evidence="1" id="KW-1133">Transmembrane helix</keyword>
<evidence type="ECO:0000313" key="3">
    <source>
        <dbReference type="RefSeq" id="XP_028043452.1"/>
    </source>
</evidence>
<protein>
    <submittedName>
        <fullName evidence="3">Uncharacterized protein LOC114252952</fullName>
    </submittedName>
</protein>
<dbReference type="GeneID" id="114252952"/>
<keyword evidence="1" id="KW-0812">Transmembrane</keyword>
<organism evidence="2 3">
    <name type="scientific">Bombyx mandarina</name>
    <name type="common">Wild silk moth</name>
    <name type="synonym">Wild silkworm</name>
    <dbReference type="NCBI Taxonomy" id="7092"/>
    <lineage>
        <taxon>Eukaryota</taxon>
        <taxon>Metazoa</taxon>
        <taxon>Ecdysozoa</taxon>
        <taxon>Arthropoda</taxon>
        <taxon>Hexapoda</taxon>
        <taxon>Insecta</taxon>
        <taxon>Pterygota</taxon>
        <taxon>Neoptera</taxon>
        <taxon>Endopterygota</taxon>
        <taxon>Lepidoptera</taxon>
        <taxon>Glossata</taxon>
        <taxon>Ditrysia</taxon>
        <taxon>Bombycoidea</taxon>
        <taxon>Bombycidae</taxon>
        <taxon>Bombycinae</taxon>
        <taxon>Bombyx</taxon>
    </lineage>
</organism>
<dbReference type="AlphaFoldDB" id="A0A6J2KR69"/>
<evidence type="ECO:0000313" key="2">
    <source>
        <dbReference type="Proteomes" id="UP000504629"/>
    </source>
</evidence>
<dbReference type="Proteomes" id="UP000504629">
    <property type="component" value="Unplaced"/>
</dbReference>
<reference evidence="3" key="1">
    <citation type="submission" date="2025-08" db="UniProtKB">
        <authorList>
            <consortium name="RefSeq"/>
        </authorList>
    </citation>
    <scope>IDENTIFICATION</scope>
    <source>
        <tissue evidence="3">Silk gland</tissue>
    </source>
</reference>